<dbReference type="OrthoDB" id="71427at2157"/>
<evidence type="ECO:0000256" key="1">
    <source>
        <dbReference type="ARBA" id="ARBA00004651"/>
    </source>
</evidence>
<keyword evidence="2" id="KW-1003">Cell membrane</keyword>
<dbReference type="GO" id="GO:0016763">
    <property type="term" value="F:pentosyltransferase activity"/>
    <property type="evidence" value="ECO:0007669"/>
    <property type="project" value="TreeGrafter"/>
</dbReference>
<feature type="transmembrane region" description="Helical" evidence="8">
    <location>
        <begin position="176"/>
        <end position="200"/>
    </location>
</feature>
<gene>
    <name evidence="10" type="ordered locus">mru_1375</name>
</gene>
<feature type="transmembrane region" description="Helical" evidence="8">
    <location>
        <begin position="120"/>
        <end position="140"/>
    </location>
</feature>
<dbReference type="PANTHER" id="PTHR33908">
    <property type="entry name" value="MANNOSYLTRANSFERASE YKCB-RELATED"/>
    <property type="match status" value="1"/>
</dbReference>
<evidence type="ECO:0000256" key="8">
    <source>
        <dbReference type="SAM" id="Phobius"/>
    </source>
</evidence>
<dbReference type="PANTHER" id="PTHR33908:SF11">
    <property type="entry name" value="MEMBRANE PROTEIN"/>
    <property type="match status" value="1"/>
</dbReference>
<feature type="transmembrane region" description="Helical" evidence="8">
    <location>
        <begin position="20"/>
        <end position="41"/>
    </location>
</feature>
<evidence type="ECO:0000256" key="2">
    <source>
        <dbReference type="ARBA" id="ARBA00022475"/>
    </source>
</evidence>
<evidence type="ECO:0000256" key="6">
    <source>
        <dbReference type="ARBA" id="ARBA00022989"/>
    </source>
</evidence>
<dbReference type="HOGENOM" id="CLU_021784_0_0_2"/>
<dbReference type="AlphaFoldDB" id="D3E3W4"/>
<feature type="transmembrane region" description="Helical" evidence="8">
    <location>
        <begin position="67"/>
        <end position="86"/>
    </location>
</feature>
<dbReference type="Proteomes" id="UP000008680">
    <property type="component" value="Chromosome"/>
</dbReference>
<keyword evidence="3" id="KW-0328">Glycosyltransferase</keyword>
<feature type="transmembrane region" description="Helical" evidence="8">
    <location>
        <begin position="422"/>
        <end position="439"/>
    </location>
</feature>
<feature type="transmembrane region" description="Helical" evidence="8">
    <location>
        <begin position="369"/>
        <end position="386"/>
    </location>
</feature>
<dbReference type="PATRIC" id="fig|634498.28.peg.1381"/>
<evidence type="ECO:0000256" key="5">
    <source>
        <dbReference type="ARBA" id="ARBA00022692"/>
    </source>
</evidence>
<dbReference type="Pfam" id="PF13231">
    <property type="entry name" value="PMT_2"/>
    <property type="match status" value="1"/>
</dbReference>
<dbReference type="eggNOG" id="arCOG07791">
    <property type="taxonomic scope" value="Archaea"/>
</dbReference>
<proteinExistence type="predicted"/>
<accession>D3E3W4</accession>
<organism evidence="10 11">
    <name type="scientific">Methanobrevibacter ruminantium (strain ATCC 35063 / DSM 1093 / JCM 13430 / OCM 146 / M1)</name>
    <name type="common">Methanobacterium ruminantium</name>
    <dbReference type="NCBI Taxonomy" id="634498"/>
    <lineage>
        <taxon>Archaea</taxon>
        <taxon>Methanobacteriati</taxon>
        <taxon>Methanobacteriota</taxon>
        <taxon>Methanomada group</taxon>
        <taxon>Methanobacteria</taxon>
        <taxon>Methanobacteriales</taxon>
        <taxon>Methanobacteriaceae</taxon>
        <taxon>Methanobrevibacter</taxon>
    </lineage>
</organism>
<evidence type="ECO:0000256" key="3">
    <source>
        <dbReference type="ARBA" id="ARBA00022676"/>
    </source>
</evidence>
<keyword evidence="6 8" id="KW-1133">Transmembrane helix</keyword>
<feature type="domain" description="Glycosyltransferase RgtA/B/C/D-like" evidence="9">
    <location>
        <begin position="74"/>
        <end position="202"/>
    </location>
</feature>
<dbReference type="RefSeq" id="WP_012956174.1">
    <property type="nucleotide sequence ID" value="NC_013790.1"/>
</dbReference>
<dbReference type="KEGG" id="mru:mru_1375"/>
<reference evidence="10 11" key="1">
    <citation type="journal article" date="2010" name="PLoS ONE">
        <title>The genome sequence of the rumen methanogen Methanobrevibacter ruminantium reveals new possibilities for controlling ruminant methane emissions.</title>
        <authorList>
            <person name="Leahy S.C."/>
            <person name="Kelly W.J."/>
            <person name="Altermann E."/>
            <person name="Ronimus R.S."/>
            <person name="Yeoman C.J."/>
            <person name="Pacheco D.M."/>
            <person name="Li D."/>
            <person name="Kong Z."/>
            <person name="McTavish S."/>
            <person name="Sang C."/>
            <person name="Lambie S.C."/>
            <person name="Janssen P.H."/>
            <person name="Dey D."/>
            <person name="Attwood G.T."/>
        </authorList>
    </citation>
    <scope>NUCLEOTIDE SEQUENCE [LARGE SCALE GENOMIC DNA]</scope>
    <source>
        <strain evidence="11">ATCC 35063 / DSM 1093 / JCM 13430 / OCM 146 / M1</strain>
    </source>
</reference>
<name>D3E3W4_METRM</name>
<evidence type="ECO:0000313" key="10">
    <source>
        <dbReference type="EMBL" id="ADC47225.1"/>
    </source>
</evidence>
<dbReference type="GO" id="GO:0005886">
    <property type="term" value="C:plasma membrane"/>
    <property type="evidence" value="ECO:0007669"/>
    <property type="project" value="UniProtKB-SubCell"/>
</dbReference>
<feature type="transmembrane region" description="Helical" evidence="8">
    <location>
        <begin position="398"/>
        <end position="416"/>
    </location>
</feature>
<feature type="transmembrane region" description="Helical" evidence="8">
    <location>
        <begin position="307"/>
        <end position="326"/>
    </location>
</feature>
<keyword evidence="11" id="KW-1185">Reference proteome</keyword>
<comment type="subcellular location">
    <subcellularLocation>
        <location evidence="1">Cell membrane</location>
        <topology evidence="1">Multi-pass membrane protein</topology>
    </subcellularLocation>
</comment>
<keyword evidence="7 8" id="KW-0472">Membrane</keyword>
<dbReference type="EMBL" id="CP001719">
    <property type="protein sequence ID" value="ADC47225.1"/>
    <property type="molecule type" value="Genomic_DNA"/>
</dbReference>
<feature type="transmembrane region" description="Helical" evidence="8">
    <location>
        <begin position="346"/>
        <end position="363"/>
    </location>
</feature>
<dbReference type="GO" id="GO:0008610">
    <property type="term" value="P:lipid biosynthetic process"/>
    <property type="evidence" value="ECO:0007669"/>
    <property type="project" value="UniProtKB-ARBA"/>
</dbReference>
<dbReference type="InterPro" id="IPR050297">
    <property type="entry name" value="LipidA_mod_glycosyltrf_83"/>
</dbReference>
<evidence type="ECO:0000256" key="4">
    <source>
        <dbReference type="ARBA" id="ARBA00022679"/>
    </source>
</evidence>
<feature type="transmembrane region" description="Helical" evidence="8">
    <location>
        <begin position="451"/>
        <end position="472"/>
    </location>
</feature>
<sequence>MYIKSFFNDLNLTKKDGIYLLALTVFSILYTVHLIDVNYTLNFKSDPFVYLINGLVYAGMQGHIENYSYGMFLTPVVSFLTSLLFRMGIVDKIAIMIVSGVISILGEIGLYLLFKTKFNEVYSFFGCILFASFHIVLTIWGGGGIDIPVCAFSIITFLFMVLAVDKNPKYYIPTSIFLIISIFTKYDALFIIPILFLYYLTKHDFFNLVDLALSDRDELKIVIKNYIKSEEFKYIVISLIIAVVLFILFCEVIWSYGANLTFLTQSQESLNGFNSAKAARSHFYYNDKKFYIRNLYTFFYPQISQEFSLIIPAIIAIGTVFNFANIIRRRKEYPMVRDYKTPHFKYLLVGLIIILIPIAIIGFKYISHMVTNVALLTICVCLLSLADKFDIDKRTFNLDIFFLAWIFVFAVFFSFITIKGQRYLIIALPAVVYFVLRTIEEIFNKFKDSNILKITLIIIAAIIIVYSLSFTFTDGNFDTERNNTAIQEVYDYLVEYDPDYLNKNLSSDYSYGSRFGTWTLKKDVRYVKLGVIDQSESDYLIVKHDNVSLANYTEIYRAGKIKLYQNNMYDNSSI</sequence>
<feature type="transmembrane region" description="Helical" evidence="8">
    <location>
        <begin position="234"/>
        <end position="256"/>
    </location>
</feature>
<keyword evidence="4" id="KW-0808">Transferase</keyword>
<keyword evidence="5 8" id="KW-0812">Transmembrane</keyword>
<evidence type="ECO:0000259" key="9">
    <source>
        <dbReference type="Pfam" id="PF13231"/>
    </source>
</evidence>
<dbReference type="GeneID" id="8771026"/>
<protein>
    <recommendedName>
        <fullName evidence="9">Glycosyltransferase RgtA/B/C/D-like domain-containing protein</fullName>
    </recommendedName>
</protein>
<dbReference type="InterPro" id="IPR038731">
    <property type="entry name" value="RgtA/B/C-like"/>
</dbReference>
<evidence type="ECO:0000313" key="11">
    <source>
        <dbReference type="Proteomes" id="UP000008680"/>
    </source>
</evidence>
<feature type="transmembrane region" description="Helical" evidence="8">
    <location>
        <begin position="93"/>
        <end position="114"/>
    </location>
</feature>
<evidence type="ECO:0000256" key="7">
    <source>
        <dbReference type="ARBA" id="ARBA00023136"/>
    </source>
</evidence>